<dbReference type="SUPFAM" id="SSF101898">
    <property type="entry name" value="NHL repeat"/>
    <property type="match status" value="1"/>
</dbReference>
<dbReference type="InterPro" id="IPR050952">
    <property type="entry name" value="TRIM-NHL_E3_ligases"/>
</dbReference>
<dbReference type="GO" id="GO:0061630">
    <property type="term" value="F:ubiquitin protein ligase activity"/>
    <property type="evidence" value="ECO:0007669"/>
    <property type="project" value="TreeGrafter"/>
</dbReference>
<dbReference type="Pfam" id="PF01436">
    <property type="entry name" value="NHL"/>
    <property type="match status" value="1"/>
</dbReference>
<accession>A0A3G5AF40</accession>
<protein>
    <recommendedName>
        <fullName evidence="3">NHL repeat containing protein</fullName>
    </recommendedName>
</protein>
<dbReference type="InterPro" id="IPR011042">
    <property type="entry name" value="6-blade_b-propeller_TolB-like"/>
</dbReference>
<dbReference type="GO" id="GO:0008270">
    <property type="term" value="F:zinc ion binding"/>
    <property type="evidence" value="ECO:0007669"/>
    <property type="project" value="UniProtKB-KW"/>
</dbReference>
<proteinExistence type="predicted"/>
<gene>
    <name evidence="2" type="ORF">Satyrvirus43_4</name>
</gene>
<name>A0A3G5AF40_9VIRU</name>
<dbReference type="EMBL" id="MK072479">
    <property type="protein sequence ID" value="AYV85800.1"/>
    <property type="molecule type" value="Genomic_DNA"/>
</dbReference>
<dbReference type="Gene3D" id="2.120.10.30">
    <property type="entry name" value="TolB, C-terminal domain"/>
    <property type="match status" value="1"/>
</dbReference>
<dbReference type="GO" id="GO:0000209">
    <property type="term" value="P:protein polyubiquitination"/>
    <property type="evidence" value="ECO:0007669"/>
    <property type="project" value="TreeGrafter"/>
</dbReference>
<keyword evidence="1" id="KW-0677">Repeat</keyword>
<dbReference type="GO" id="GO:0043161">
    <property type="term" value="P:proteasome-mediated ubiquitin-dependent protein catabolic process"/>
    <property type="evidence" value="ECO:0007669"/>
    <property type="project" value="TreeGrafter"/>
</dbReference>
<dbReference type="InterPro" id="IPR001258">
    <property type="entry name" value="NHL_repeat"/>
</dbReference>
<sequence>MDVLKSFRINKPCVVTVNKSNGNIVAANVYNDKYKIDIYSKEGELLNSFGTEIEVNVVIVVGGVAVDKDGNIYVSNGYNDTITKLSPNGEILLEIKNDQLSSPIGIALNSKNQIVVANAGSKTVIIFDKNGEFLFKFGEFDCPNNVVIDDNDKIYVSDLEKCRIQVFSSNGNYLFEFEKVQKINQGISSMAIMQNGNIIVGLIAVNNLMLLFSPDGKLLSYLRSNDETHKISLSIASCENGSIVSNCQNEYIKFFRIAKETW</sequence>
<dbReference type="PANTHER" id="PTHR24104">
    <property type="entry name" value="E3 UBIQUITIN-PROTEIN LIGASE NHLRC1-RELATED"/>
    <property type="match status" value="1"/>
</dbReference>
<dbReference type="PROSITE" id="PS51125">
    <property type="entry name" value="NHL"/>
    <property type="match status" value="2"/>
</dbReference>
<evidence type="ECO:0008006" key="3">
    <source>
        <dbReference type="Google" id="ProtNLM"/>
    </source>
</evidence>
<organism evidence="2">
    <name type="scientific">Satyrvirus sp</name>
    <dbReference type="NCBI Taxonomy" id="2487771"/>
    <lineage>
        <taxon>Viruses</taxon>
        <taxon>Varidnaviria</taxon>
        <taxon>Bamfordvirae</taxon>
        <taxon>Nucleocytoviricota</taxon>
        <taxon>Megaviricetes</taxon>
        <taxon>Imitervirales</taxon>
        <taxon>Mimiviridae</taxon>
        <taxon>Megamimivirinae</taxon>
    </lineage>
</organism>
<reference evidence="2" key="1">
    <citation type="submission" date="2018-10" db="EMBL/GenBank/DDBJ databases">
        <title>Hidden diversity of soil giant viruses.</title>
        <authorList>
            <person name="Schulz F."/>
            <person name="Alteio L."/>
            <person name="Goudeau D."/>
            <person name="Ryan E.M."/>
            <person name="Malmstrom R.R."/>
            <person name="Blanchard J."/>
            <person name="Woyke T."/>
        </authorList>
    </citation>
    <scope>NUCLEOTIDE SEQUENCE</scope>
    <source>
        <strain evidence="2">SAV1</strain>
    </source>
</reference>
<evidence type="ECO:0000256" key="1">
    <source>
        <dbReference type="ARBA" id="ARBA00022737"/>
    </source>
</evidence>
<dbReference type="PANTHER" id="PTHR24104:SF25">
    <property type="entry name" value="PROTEIN LIN-41"/>
    <property type="match status" value="1"/>
</dbReference>
<dbReference type="CDD" id="cd05819">
    <property type="entry name" value="NHL"/>
    <property type="match status" value="1"/>
</dbReference>
<evidence type="ECO:0000313" key="2">
    <source>
        <dbReference type="EMBL" id="AYV85800.1"/>
    </source>
</evidence>